<keyword evidence="12" id="KW-1185">Reference proteome</keyword>
<dbReference type="Gene3D" id="3.30.420.270">
    <property type="match status" value="1"/>
</dbReference>
<dbReference type="PANTHER" id="PTHR30558">
    <property type="entry name" value="EXBD MEMBRANE COMPONENT OF PMF-DRIVEN MACROMOLECULE IMPORT SYSTEM"/>
    <property type="match status" value="1"/>
</dbReference>
<evidence type="ECO:0000256" key="9">
    <source>
        <dbReference type="ARBA" id="ARBA00023306"/>
    </source>
</evidence>
<name>A0A432ZLD8_9GAMM</name>
<evidence type="ECO:0000256" key="4">
    <source>
        <dbReference type="ARBA" id="ARBA00022519"/>
    </source>
</evidence>
<dbReference type="NCBIfam" id="TIGR02801">
    <property type="entry name" value="tolR"/>
    <property type="match status" value="1"/>
</dbReference>
<dbReference type="GO" id="GO:0051301">
    <property type="term" value="P:cell division"/>
    <property type="evidence" value="ECO:0007669"/>
    <property type="project" value="UniProtKB-UniRule"/>
</dbReference>
<dbReference type="Pfam" id="PF02472">
    <property type="entry name" value="ExbD"/>
    <property type="match status" value="1"/>
</dbReference>
<comment type="caution">
    <text evidence="11">The sequence shown here is derived from an EMBL/GenBank/DDBJ whole genome shotgun (WGS) entry which is preliminary data.</text>
</comment>
<comment type="subcellular location">
    <subcellularLocation>
        <location evidence="10">Cell inner membrane</location>
        <topology evidence="10">Single-pass membrane protein</topology>
    </subcellularLocation>
    <subcellularLocation>
        <location evidence="1">Cell membrane</location>
        <topology evidence="1">Single-pass membrane protein</topology>
    </subcellularLocation>
</comment>
<evidence type="ECO:0000256" key="10">
    <source>
        <dbReference type="HAMAP-Rule" id="MF_02203"/>
    </source>
</evidence>
<dbReference type="Proteomes" id="UP000288279">
    <property type="component" value="Unassembled WGS sequence"/>
</dbReference>
<feature type="transmembrane region" description="Helical" evidence="10">
    <location>
        <begin position="20"/>
        <end position="38"/>
    </location>
</feature>
<keyword evidence="4 10" id="KW-0997">Cell inner membrane</keyword>
<dbReference type="AlphaFoldDB" id="A0A432ZLD8"/>
<evidence type="ECO:0000313" key="11">
    <source>
        <dbReference type="EMBL" id="RUO78714.1"/>
    </source>
</evidence>
<dbReference type="InterPro" id="IPR003400">
    <property type="entry name" value="ExbD"/>
</dbReference>
<evidence type="ECO:0000256" key="8">
    <source>
        <dbReference type="ARBA" id="ARBA00023136"/>
    </source>
</evidence>
<dbReference type="EMBL" id="PIQG01000002">
    <property type="protein sequence ID" value="RUO78714.1"/>
    <property type="molecule type" value="Genomic_DNA"/>
</dbReference>
<dbReference type="GO" id="GO:0022857">
    <property type="term" value="F:transmembrane transporter activity"/>
    <property type="evidence" value="ECO:0007669"/>
    <property type="project" value="InterPro"/>
</dbReference>
<evidence type="ECO:0000256" key="5">
    <source>
        <dbReference type="ARBA" id="ARBA00022618"/>
    </source>
</evidence>
<comment type="subunit">
    <text evidence="10">The Tol-Pal system is composed of five core proteins: the inner membrane proteins TolA, TolQ and TolR, the periplasmic protein TolB and the outer membrane protein Pal. They form a network linking the inner and outer membranes and the peptidoglycan layer.</text>
</comment>
<comment type="function">
    <text evidence="10">Part of the Tol-Pal system, which plays a role in outer membrane invagination during cell division and is important for maintaining outer membrane integrity.</text>
</comment>
<keyword evidence="7 10" id="KW-1133">Transmembrane helix</keyword>
<reference evidence="11 12" key="1">
    <citation type="journal article" date="2011" name="Front. Microbiol.">
        <title>Genomic signatures of strain selection and enhancement in Bacillus atrophaeus var. globigii, a historical biowarfare simulant.</title>
        <authorList>
            <person name="Gibbons H.S."/>
            <person name="Broomall S.M."/>
            <person name="McNew L.A."/>
            <person name="Daligault H."/>
            <person name="Chapman C."/>
            <person name="Bruce D."/>
            <person name="Karavis M."/>
            <person name="Krepps M."/>
            <person name="McGregor P.A."/>
            <person name="Hong C."/>
            <person name="Park K.H."/>
            <person name="Akmal A."/>
            <person name="Feldman A."/>
            <person name="Lin J.S."/>
            <person name="Chang W.E."/>
            <person name="Higgs B.W."/>
            <person name="Demirev P."/>
            <person name="Lindquist J."/>
            <person name="Liem A."/>
            <person name="Fochler E."/>
            <person name="Read T.D."/>
            <person name="Tapia R."/>
            <person name="Johnson S."/>
            <person name="Bishop-Lilly K.A."/>
            <person name="Detter C."/>
            <person name="Han C."/>
            <person name="Sozhamannan S."/>
            <person name="Rosenzweig C.N."/>
            <person name="Skowronski E.W."/>
        </authorList>
    </citation>
    <scope>NUCLEOTIDE SEQUENCE [LARGE SCALE GENOMIC DNA]</scope>
    <source>
        <strain evidence="11 12">PIT1</strain>
    </source>
</reference>
<accession>A0A432ZLD8</accession>
<gene>
    <name evidence="10 11" type="primary">tolR</name>
    <name evidence="11" type="ORF">CWI83_04660</name>
</gene>
<dbReference type="GO" id="GO:0005886">
    <property type="term" value="C:plasma membrane"/>
    <property type="evidence" value="ECO:0007669"/>
    <property type="project" value="UniProtKB-SubCell"/>
</dbReference>
<evidence type="ECO:0000313" key="12">
    <source>
        <dbReference type="Proteomes" id="UP000288279"/>
    </source>
</evidence>
<organism evidence="11 12">
    <name type="scientific">Pseudidiomarina taiwanensis</name>
    <dbReference type="NCBI Taxonomy" id="337250"/>
    <lineage>
        <taxon>Bacteria</taxon>
        <taxon>Pseudomonadati</taxon>
        <taxon>Pseudomonadota</taxon>
        <taxon>Gammaproteobacteria</taxon>
        <taxon>Alteromonadales</taxon>
        <taxon>Idiomarinaceae</taxon>
        <taxon>Pseudidiomarina</taxon>
    </lineage>
</organism>
<keyword evidence="9 10" id="KW-0131">Cell cycle</keyword>
<dbReference type="GO" id="GO:0015031">
    <property type="term" value="P:protein transport"/>
    <property type="evidence" value="ECO:0007669"/>
    <property type="project" value="InterPro"/>
</dbReference>
<dbReference type="HAMAP" id="MF_02203">
    <property type="entry name" value="TolR"/>
    <property type="match status" value="1"/>
</dbReference>
<evidence type="ECO:0000256" key="6">
    <source>
        <dbReference type="ARBA" id="ARBA00022692"/>
    </source>
</evidence>
<dbReference type="OrthoDB" id="9798629at2"/>
<keyword evidence="6 10" id="KW-0812">Transmembrane</keyword>
<keyword evidence="3 10" id="KW-1003">Cell membrane</keyword>
<keyword evidence="5 10" id="KW-0132">Cell division</keyword>
<dbReference type="InterPro" id="IPR014168">
    <property type="entry name" value="Tol-Pal_TolR"/>
</dbReference>
<keyword evidence="8 10" id="KW-0472">Membrane</keyword>
<evidence type="ECO:0000256" key="7">
    <source>
        <dbReference type="ARBA" id="ARBA00022989"/>
    </source>
</evidence>
<evidence type="ECO:0000256" key="1">
    <source>
        <dbReference type="ARBA" id="ARBA00004162"/>
    </source>
</evidence>
<dbReference type="RefSeq" id="WP_126827401.1">
    <property type="nucleotide sequence ID" value="NZ_PIQG01000002.1"/>
</dbReference>
<sequence>MMGIQRRRRKPVSEINVVPYIDVMLVLLIIFMVTAPLISQGVKVDLPKASAEPLSPESKPPVVASVDRDGRYYLSTYERPNQPLSAQDLAVRIAAELQLDPERPIVVKGDGAVSYNQVVQLMVLLQRAGVPQVGLMTDSSAVTEQD</sequence>
<proteinExistence type="inferred from homology"/>
<comment type="similarity">
    <text evidence="2 10">Belongs to the ExbD/TolR family.</text>
</comment>
<evidence type="ECO:0000256" key="2">
    <source>
        <dbReference type="ARBA" id="ARBA00005811"/>
    </source>
</evidence>
<evidence type="ECO:0000256" key="3">
    <source>
        <dbReference type="ARBA" id="ARBA00022475"/>
    </source>
</evidence>
<dbReference type="PANTHER" id="PTHR30558:SF7">
    <property type="entry name" value="TOL-PAL SYSTEM PROTEIN TOLR"/>
    <property type="match status" value="1"/>
</dbReference>
<protein>
    <recommendedName>
        <fullName evidence="10">Tol-Pal system protein TolR</fullName>
    </recommendedName>
</protein>